<dbReference type="PANTHER" id="PTHR30163:SF8">
    <property type="entry name" value="LYTIC MUREIN TRANSGLYCOSYLASE"/>
    <property type="match status" value="1"/>
</dbReference>
<dbReference type="Proteomes" id="UP000237983">
    <property type="component" value="Unassembled WGS sequence"/>
</dbReference>
<organism evidence="3 4">
    <name type="scientific">Glaciihabitans tibetensis</name>
    <dbReference type="NCBI Taxonomy" id="1266600"/>
    <lineage>
        <taxon>Bacteria</taxon>
        <taxon>Bacillati</taxon>
        <taxon>Actinomycetota</taxon>
        <taxon>Actinomycetes</taxon>
        <taxon>Micrococcales</taxon>
        <taxon>Microbacteriaceae</taxon>
        <taxon>Glaciihabitans</taxon>
    </lineage>
</organism>
<proteinExistence type="predicted"/>
<dbReference type="InterPro" id="IPR043426">
    <property type="entry name" value="MltB-like"/>
</dbReference>
<evidence type="ECO:0000256" key="1">
    <source>
        <dbReference type="SAM" id="MobiDB-lite"/>
    </source>
</evidence>
<feature type="compositionally biased region" description="Low complexity" evidence="1">
    <location>
        <begin position="1"/>
        <end position="25"/>
    </location>
</feature>
<accession>A0A2T0VJ82</accession>
<evidence type="ECO:0000256" key="2">
    <source>
        <dbReference type="SAM" id="Phobius"/>
    </source>
</evidence>
<feature type="compositionally biased region" description="Polar residues" evidence="1">
    <location>
        <begin position="26"/>
        <end position="43"/>
    </location>
</feature>
<keyword evidence="4" id="KW-1185">Reference proteome</keyword>
<dbReference type="AlphaFoldDB" id="A0A2T0VJ82"/>
<evidence type="ECO:0000313" key="4">
    <source>
        <dbReference type="Proteomes" id="UP000237983"/>
    </source>
</evidence>
<feature type="compositionally biased region" description="Polar residues" evidence="1">
    <location>
        <begin position="105"/>
        <end position="119"/>
    </location>
</feature>
<evidence type="ECO:0000313" key="3">
    <source>
        <dbReference type="EMBL" id="PRY70267.1"/>
    </source>
</evidence>
<dbReference type="Gene3D" id="1.10.530.10">
    <property type="match status" value="1"/>
</dbReference>
<name>A0A2T0VJ82_9MICO</name>
<dbReference type="GO" id="GO:0008933">
    <property type="term" value="F:peptidoglycan lytic transglycosylase activity"/>
    <property type="evidence" value="ECO:0007669"/>
    <property type="project" value="TreeGrafter"/>
</dbReference>
<gene>
    <name evidence="3" type="ORF">B0I08_101397</name>
</gene>
<feature type="region of interest" description="Disordered" evidence="1">
    <location>
        <begin position="105"/>
        <end position="134"/>
    </location>
</feature>
<protein>
    <submittedName>
        <fullName evidence="3">Transglycosylase protein with SLT domain</fullName>
    </submittedName>
</protein>
<feature type="compositionally biased region" description="Low complexity" evidence="1">
    <location>
        <begin position="120"/>
        <end position="134"/>
    </location>
</feature>
<keyword evidence="2" id="KW-1133">Transmembrane helix</keyword>
<reference evidence="3 4" key="1">
    <citation type="submission" date="2018-03" db="EMBL/GenBank/DDBJ databases">
        <title>Genomic Encyclopedia of Type Strains, Phase III (KMG-III): the genomes of soil and plant-associated and newly described type strains.</title>
        <authorList>
            <person name="Whitman W."/>
        </authorList>
    </citation>
    <scope>NUCLEOTIDE SEQUENCE [LARGE SCALE GENOMIC DNA]</scope>
    <source>
        <strain evidence="3 4">CGMCC 1.12484</strain>
    </source>
</reference>
<comment type="caution">
    <text evidence="3">The sequence shown here is derived from an EMBL/GenBank/DDBJ whole genome shotgun (WGS) entry which is preliminary data.</text>
</comment>
<dbReference type="GO" id="GO:0009253">
    <property type="term" value="P:peptidoglycan catabolic process"/>
    <property type="evidence" value="ECO:0007669"/>
    <property type="project" value="TreeGrafter"/>
</dbReference>
<dbReference type="PANTHER" id="PTHR30163">
    <property type="entry name" value="MEMBRANE-BOUND LYTIC MUREIN TRANSGLYCOSYLASE B"/>
    <property type="match status" value="1"/>
</dbReference>
<feature type="region of interest" description="Disordered" evidence="1">
    <location>
        <begin position="1"/>
        <end position="64"/>
    </location>
</feature>
<feature type="transmembrane region" description="Helical" evidence="2">
    <location>
        <begin position="68"/>
        <end position="89"/>
    </location>
</feature>
<keyword evidence="2" id="KW-0472">Membrane</keyword>
<keyword evidence="2" id="KW-0812">Transmembrane</keyword>
<sequence>MTPARRPAPKRPAAGSRAAGAKRTAPSSGKSTAPSSGKRTAPSSGKRRATVSAATQPSARGPRRSARVFSVAMSLIPVVGLLGAVVWIAQISSVRDDLGGSDFSTTPTTDVLTDNPISSPGTVTAPAGQPAGATGLAESVDGAWLDTVAASTSIPRRALAAYAGASLQLAQENPACNLGWTTLAGIGQIESGHASHGGASLQGDGSTDLPIRGPALDGVRFMAIADTDGGAWDGDSQWDRAVGPLQFVPGTWSTWGADGNGDGASDPNQIDDAVLAAGRYLCHSGDLSSVEGWRAGIFSYNHDDAYVDSVAAAANGYARLS</sequence>
<dbReference type="SUPFAM" id="SSF53955">
    <property type="entry name" value="Lysozyme-like"/>
    <property type="match status" value="1"/>
</dbReference>
<dbReference type="InterPro" id="IPR023346">
    <property type="entry name" value="Lysozyme-like_dom_sf"/>
</dbReference>
<dbReference type="CDD" id="cd13399">
    <property type="entry name" value="Slt35-like"/>
    <property type="match status" value="1"/>
</dbReference>
<dbReference type="EMBL" id="PVTL01000001">
    <property type="protein sequence ID" value="PRY70267.1"/>
    <property type="molecule type" value="Genomic_DNA"/>
</dbReference>